<evidence type="ECO:0000313" key="1">
    <source>
        <dbReference type="EMBL" id="QHT86152.1"/>
    </source>
</evidence>
<dbReference type="EMBL" id="MN740059">
    <property type="protein sequence ID" value="QHT86152.1"/>
    <property type="molecule type" value="Genomic_DNA"/>
</dbReference>
<accession>A0A6C0I053</accession>
<organism evidence="1">
    <name type="scientific">viral metagenome</name>
    <dbReference type="NCBI Taxonomy" id="1070528"/>
    <lineage>
        <taxon>unclassified sequences</taxon>
        <taxon>metagenomes</taxon>
        <taxon>organismal metagenomes</taxon>
    </lineage>
</organism>
<protein>
    <submittedName>
        <fullName evidence="1">Uncharacterized protein</fullName>
    </submittedName>
</protein>
<name>A0A6C0I053_9ZZZZ</name>
<sequence length="94" mass="10961">MLQNNDCYCVWKLYLEMSYEKNMVYAIPEIGDRFLIEEIYIYNNYFYIVALNLDNIGIGNGTVDEFPVKGDAIIYKNPDQNKDLRGELCSSNVE</sequence>
<reference evidence="1" key="1">
    <citation type="journal article" date="2020" name="Nature">
        <title>Giant virus diversity and host interactions through global metagenomics.</title>
        <authorList>
            <person name="Schulz F."/>
            <person name="Roux S."/>
            <person name="Paez-Espino D."/>
            <person name="Jungbluth S."/>
            <person name="Walsh D.A."/>
            <person name="Denef V.J."/>
            <person name="McMahon K.D."/>
            <person name="Konstantinidis K.T."/>
            <person name="Eloe-Fadrosh E.A."/>
            <person name="Kyrpides N.C."/>
            <person name="Woyke T."/>
        </authorList>
    </citation>
    <scope>NUCLEOTIDE SEQUENCE</scope>
    <source>
        <strain evidence="1">GVMAG-M-3300023184-184</strain>
    </source>
</reference>
<dbReference type="AlphaFoldDB" id="A0A6C0I053"/>
<proteinExistence type="predicted"/>